<dbReference type="PANTHER" id="PTHR43792">
    <property type="entry name" value="GNAT FAMILY, PUTATIVE (AFU_ORTHOLOGUE AFUA_3G00765)-RELATED-RELATED"/>
    <property type="match status" value="1"/>
</dbReference>
<dbReference type="Gene3D" id="3.40.630.30">
    <property type="match status" value="1"/>
</dbReference>
<accession>A0A9W6SEF4</accession>
<dbReference type="CDD" id="cd04301">
    <property type="entry name" value="NAT_SF"/>
    <property type="match status" value="1"/>
</dbReference>
<comment type="caution">
    <text evidence="2">The sequence shown here is derived from an EMBL/GenBank/DDBJ whole genome shotgun (WGS) entry which is preliminary data.</text>
</comment>
<keyword evidence="3" id="KW-1185">Reference proteome</keyword>
<dbReference type="SUPFAM" id="SSF55729">
    <property type="entry name" value="Acyl-CoA N-acyltransferases (Nat)"/>
    <property type="match status" value="1"/>
</dbReference>
<gene>
    <name evidence="2" type="ORF">Afil01_05110</name>
</gene>
<dbReference type="PROSITE" id="PS51186">
    <property type="entry name" value="GNAT"/>
    <property type="match status" value="1"/>
</dbReference>
<dbReference type="PANTHER" id="PTHR43792:SF1">
    <property type="entry name" value="N-ACETYLTRANSFERASE DOMAIN-CONTAINING PROTEIN"/>
    <property type="match status" value="1"/>
</dbReference>
<name>A0A9W6SEF4_9ACTN</name>
<dbReference type="InterPro" id="IPR051531">
    <property type="entry name" value="N-acetyltransferase"/>
</dbReference>
<reference evidence="2" key="1">
    <citation type="submission" date="2023-03" db="EMBL/GenBank/DDBJ databases">
        <title>Actinorhabdospora filicis NBRC 111898.</title>
        <authorList>
            <person name="Ichikawa N."/>
            <person name="Sato H."/>
            <person name="Tonouchi N."/>
        </authorList>
    </citation>
    <scope>NUCLEOTIDE SEQUENCE</scope>
    <source>
        <strain evidence="2">NBRC 111898</strain>
    </source>
</reference>
<dbReference type="Pfam" id="PF13302">
    <property type="entry name" value="Acetyltransf_3"/>
    <property type="match status" value="1"/>
</dbReference>
<dbReference type="AlphaFoldDB" id="A0A9W6SEF4"/>
<proteinExistence type="predicted"/>
<dbReference type="EMBL" id="BSTX01000001">
    <property type="protein sequence ID" value="GLZ75704.1"/>
    <property type="molecule type" value="Genomic_DNA"/>
</dbReference>
<protein>
    <submittedName>
        <fullName evidence="2">N-acetyltransferase</fullName>
    </submittedName>
</protein>
<evidence type="ECO:0000313" key="2">
    <source>
        <dbReference type="EMBL" id="GLZ75704.1"/>
    </source>
</evidence>
<organism evidence="2 3">
    <name type="scientific">Actinorhabdospora filicis</name>
    <dbReference type="NCBI Taxonomy" id="1785913"/>
    <lineage>
        <taxon>Bacteria</taxon>
        <taxon>Bacillati</taxon>
        <taxon>Actinomycetota</taxon>
        <taxon>Actinomycetes</taxon>
        <taxon>Micromonosporales</taxon>
        <taxon>Micromonosporaceae</taxon>
        <taxon>Actinorhabdospora</taxon>
    </lineage>
</organism>
<evidence type="ECO:0000313" key="3">
    <source>
        <dbReference type="Proteomes" id="UP001165079"/>
    </source>
</evidence>
<sequence>MWTECDGMGEWCDFPAGKRPSIPVSLPGAHAPWPPVWEGRAMTSAADLVTARLRLRAPEPADVAAYHRLWTSADVRRHLGGPVAADRLPAYERSLATTPHLFSVVTADDGVMIGSVVIDPGSRFEARRELSYQFLPEHWGRGYAREAVRALLAWAFTAVPSPDPSIIAVTQVANTRSRGLLESLGMRRVETFEEFGEPQAMYALTAPDLRG</sequence>
<feature type="domain" description="N-acetyltransferase" evidence="1">
    <location>
        <begin position="53"/>
        <end position="207"/>
    </location>
</feature>
<dbReference type="InterPro" id="IPR000182">
    <property type="entry name" value="GNAT_dom"/>
</dbReference>
<dbReference type="GO" id="GO:0016747">
    <property type="term" value="F:acyltransferase activity, transferring groups other than amino-acyl groups"/>
    <property type="evidence" value="ECO:0007669"/>
    <property type="project" value="InterPro"/>
</dbReference>
<dbReference type="Proteomes" id="UP001165079">
    <property type="component" value="Unassembled WGS sequence"/>
</dbReference>
<dbReference type="InterPro" id="IPR016181">
    <property type="entry name" value="Acyl_CoA_acyltransferase"/>
</dbReference>
<evidence type="ECO:0000259" key="1">
    <source>
        <dbReference type="PROSITE" id="PS51186"/>
    </source>
</evidence>